<sequence>MNQRMPTLSPRLSFGPLSSILRAALVATTIALLGGCANMANTPPSSGGLSSNPTDNQRAAQINTQLGVGYMNEGHMDVAVEKIKKAIYYDNDFAPAHHAYALMLDRLGEKEKAAREFEKAYSLDSNNSDLDNNYGTFLCGQKEYTKAQSLFARAYGDPLYKTPEFALTNSGVCYESEGKPDQAISQYDAAIVKQPGYGPALIGKARVYYAEKKYAEAANAMKAFEANNRNTPDTLQLAIRIDRATGDQSALANHVLILKGRFPESAAAKWYDSGAK</sequence>
<keyword evidence="1" id="KW-0677">Repeat</keyword>
<accession>D0KWA5</accession>
<dbReference type="Pfam" id="PF14559">
    <property type="entry name" value="TPR_19"/>
    <property type="match status" value="1"/>
</dbReference>
<keyword evidence="5" id="KW-1185">Reference proteome</keyword>
<dbReference type="EMBL" id="CP001801">
    <property type="protein sequence ID" value="ACX97008.1"/>
    <property type="molecule type" value="Genomic_DNA"/>
</dbReference>
<evidence type="ECO:0000256" key="3">
    <source>
        <dbReference type="PROSITE-ProRule" id="PRU00339"/>
    </source>
</evidence>
<dbReference type="HOGENOM" id="CLU_003728_7_0_6"/>
<proteinExistence type="predicted"/>
<dbReference type="InterPro" id="IPR011990">
    <property type="entry name" value="TPR-like_helical_dom_sf"/>
</dbReference>
<organism evidence="4 5">
    <name type="scientific">Halothiobacillus neapolitanus (strain ATCC 23641 / DSM 15147 / CIP 104769 / NCIMB 8539 / c2)</name>
    <name type="common">Thiobacillus neapolitanus</name>
    <dbReference type="NCBI Taxonomy" id="555778"/>
    <lineage>
        <taxon>Bacteria</taxon>
        <taxon>Pseudomonadati</taxon>
        <taxon>Pseudomonadota</taxon>
        <taxon>Gammaproteobacteria</taxon>
        <taxon>Chromatiales</taxon>
        <taxon>Halothiobacillaceae</taxon>
        <taxon>Halothiobacillus</taxon>
    </lineage>
</organism>
<name>D0KWA5_HALNC</name>
<gene>
    <name evidence="4" type="ordered locus">Hneap_2192</name>
</gene>
<protein>
    <submittedName>
        <fullName evidence="4">Type IV pilus biogenesis/stability protein PilW</fullName>
    </submittedName>
</protein>
<dbReference type="SUPFAM" id="SSF48452">
    <property type="entry name" value="TPR-like"/>
    <property type="match status" value="1"/>
</dbReference>
<dbReference type="Gene3D" id="1.25.40.10">
    <property type="entry name" value="Tetratricopeptide repeat domain"/>
    <property type="match status" value="1"/>
</dbReference>
<evidence type="ECO:0000313" key="5">
    <source>
        <dbReference type="Proteomes" id="UP000009102"/>
    </source>
</evidence>
<dbReference type="Pfam" id="PF13181">
    <property type="entry name" value="TPR_8"/>
    <property type="match status" value="1"/>
</dbReference>
<dbReference type="NCBIfam" id="TIGR02521">
    <property type="entry name" value="type_IV_pilW"/>
    <property type="match status" value="1"/>
</dbReference>
<dbReference type="InterPro" id="IPR013360">
    <property type="entry name" value="Pilus_4_PilW"/>
</dbReference>
<dbReference type="PANTHER" id="PTHR45586">
    <property type="entry name" value="TPR REPEAT-CONTAINING PROTEIN PA4667"/>
    <property type="match status" value="1"/>
</dbReference>
<dbReference type="PANTHER" id="PTHR45586:SF1">
    <property type="entry name" value="LIPOPOLYSACCHARIDE ASSEMBLY PROTEIN B"/>
    <property type="match status" value="1"/>
</dbReference>
<evidence type="ECO:0000256" key="1">
    <source>
        <dbReference type="ARBA" id="ARBA00022737"/>
    </source>
</evidence>
<reference evidence="4 5" key="1">
    <citation type="submission" date="2009-10" db="EMBL/GenBank/DDBJ databases">
        <title>Complete sequence of Halothiobacillus neapolitanus c2.</title>
        <authorList>
            <consortium name="US DOE Joint Genome Institute"/>
            <person name="Lucas S."/>
            <person name="Copeland A."/>
            <person name="Lapidus A."/>
            <person name="Glavina del Rio T."/>
            <person name="Tice H."/>
            <person name="Bruce D."/>
            <person name="Goodwin L."/>
            <person name="Pitluck S."/>
            <person name="Davenport K."/>
            <person name="Brettin T."/>
            <person name="Detter J.C."/>
            <person name="Han C."/>
            <person name="Tapia R."/>
            <person name="Larimer F."/>
            <person name="Land M."/>
            <person name="Hauser L."/>
            <person name="Kyrpides N."/>
            <person name="Mikhailova N."/>
            <person name="Kerfeld C."/>
            <person name="Cannon G."/>
            <person name="Heinhort S."/>
        </authorList>
    </citation>
    <scope>NUCLEOTIDE SEQUENCE [LARGE SCALE GENOMIC DNA]</scope>
    <source>
        <strain evidence="5">ATCC 23641 / c2</strain>
    </source>
</reference>
<dbReference type="Proteomes" id="UP000009102">
    <property type="component" value="Chromosome"/>
</dbReference>
<evidence type="ECO:0000256" key="2">
    <source>
        <dbReference type="ARBA" id="ARBA00022803"/>
    </source>
</evidence>
<dbReference type="InterPro" id="IPR051012">
    <property type="entry name" value="CellSynth/LPSAsmb/PSIAsmb"/>
</dbReference>
<dbReference type="AlphaFoldDB" id="D0KWA5"/>
<dbReference type="OrthoDB" id="9814042at2"/>
<dbReference type="STRING" id="555778.Hneap_2192"/>
<feature type="repeat" description="TPR" evidence="3">
    <location>
        <begin position="94"/>
        <end position="127"/>
    </location>
</feature>
<dbReference type="KEGG" id="hna:Hneap_2192"/>
<dbReference type="InterPro" id="IPR019734">
    <property type="entry name" value="TPR_rpt"/>
</dbReference>
<keyword evidence="2 3" id="KW-0802">TPR repeat</keyword>
<dbReference type="RefSeq" id="WP_012825040.1">
    <property type="nucleotide sequence ID" value="NC_013422.1"/>
</dbReference>
<evidence type="ECO:0000313" key="4">
    <source>
        <dbReference type="EMBL" id="ACX97008.1"/>
    </source>
</evidence>
<dbReference type="PROSITE" id="PS50005">
    <property type="entry name" value="TPR"/>
    <property type="match status" value="1"/>
</dbReference>
<dbReference type="eggNOG" id="COG3063">
    <property type="taxonomic scope" value="Bacteria"/>
</dbReference>
<dbReference type="SMART" id="SM00028">
    <property type="entry name" value="TPR"/>
    <property type="match status" value="4"/>
</dbReference>